<proteinExistence type="inferred from homology"/>
<dbReference type="InterPro" id="IPR045851">
    <property type="entry name" value="AMP-bd_C_sf"/>
</dbReference>
<feature type="domain" description="AMP-binding enzyme C-terminal" evidence="4">
    <location>
        <begin position="451"/>
        <end position="525"/>
    </location>
</feature>
<dbReference type="SUPFAM" id="SSF56801">
    <property type="entry name" value="Acetyl-CoA synthetase-like"/>
    <property type="match status" value="1"/>
</dbReference>
<dbReference type="EMBL" id="KN847323">
    <property type="protein sequence ID" value="KIW49204.1"/>
    <property type="molecule type" value="Genomic_DNA"/>
</dbReference>
<dbReference type="Gene3D" id="3.30.300.30">
    <property type="match status" value="1"/>
</dbReference>
<dbReference type="GeneID" id="25332811"/>
<dbReference type="HOGENOM" id="CLU_000022_59_2_1"/>
<comment type="similarity">
    <text evidence="1">Belongs to the ATP-dependent AMP-binding enzyme family.</text>
</comment>
<protein>
    <recommendedName>
        <fullName evidence="7">AMP-dependent synthetase/ligase domain-containing protein</fullName>
    </recommendedName>
</protein>
<evidence type="ECO:0000256" key="2">
    <source>
        <dbReference type="ARBA" id="ARBA00022598"/>
    </source>
</evidence>
<feature type="domain" description="AMP-dependent synthetase/ligase" evidence="3">
    <location>
        <begin position="40"/>
        <end position="400"/>
    </location>
</feature>
<dbReference type="OrthoDB" id="1898221at2759"/>
<dbReference type="STRING" id="348802.A0A0D2EMV7"/>
<name>A0A0D2EMV7_9EURO</name>
<accession>A0A0D2EMV7</accession>
<keyword evidence="6" id="KW-1185">Reference proteome</keyword>
<dbReference type="Pfam" id="PF13193">
    <property type="entry name" value="AMP-binding_C"/>
    <property type="match status" value="1"/>
</dbReference>
<dbReference type="AlphaFoldDB" id="A0A0D2EMV7"/>
<reference evidence="5 6" key="1">
    <citation type="submission" date="2015-01" db="EMBL/GenBank/DDBJ databases">
        <title>The Genome Sequence of Exophiala xenobiotica CBS118157.</title>
        <authorList>
            <consortium name="The Broad Institute Genomics Platform"/>
            <person name="Cuomo C."/>
            <person name="de Hoog S."/>
            <person name="Gorbushina A."/>
            <person name="Stielow B."/>
            <person name="Teixiera M."/>
            <person name="Abouelleil A."/>
            <person name="Chapman S.B."/>
            <person name="Priest M."/>
            <person name="Young S.K."/>
            <person name="Wortman J."/>
            <person name="Nusbaum C."/>
            <person name="Birren B."/>
        </authorList>
    </citation>
    <scope>NUCLEOTIDE SEQUENCE [LARGE SCALE GENOMIC DNA]</scope>
    <source>
        <strain evidence="5 6">CBS 118157</strain>
    </source>
</reference>
<dbReference type="InterPro" id="IPR000873">
    <property type="entry name" value="AMP-dep_synth/lig_dom"/>
</dbReference>
<dbReference type="GO" id="GO:0019748">
    <property type="term" value="P:secondary metabolic process"/>
    <property type="evidence" value="ECO:0007669"/>
    <property type="project" value="TreeGrafter"/>
</dbReference>
<evidence type="ECO:0000313" key="5">
    <source>
        <dbReference type="EMBL" id="KIW49204.1"/>
    </source>
</evidence>
<dbReference type="PANTHER" id="PTHR24096">
    <property type="entry name" value="LONG-CHAIN-FATTY-ACID--COA LIGASE"/>
    <property type="match status" value="1"/>
</dbReference>
<dbReference type="PANTHER" id="PTHR24096:SF149">
    <property type="entry name" value="AMP-BINDING DOMAIN-CONTAINING PROTEIN-RELATED"/>
    <property type="match status" value="1"/>
</dbReference>
<dbReference type="PROSITE" id="PS00455">
    <property type="entry name" value="AMP_BINDING"/>
    <property type="match status" value="1"/>
</dbReference>
<dbReference type="Proteomes" id="UP000054342">
    <property type="component" value="Unassembled WGS sequence"/>
</dbReference>
<evidence type="ECO:0000259" key="3">
    <source>
        <dbReference type="Pfam" id="PF00501"/>
    </source>
</evidence>
<dbReference type="InterPro" id="IPR025110">
    <property type="entry name" value="AMP-bd_C"/>
</dbReference>
<dbReference type="InterPro" id="IPR042099">
    <property type="entry name" value="ANL_N_sf"/>
</dbReference>
<evidence type="ECO:0000313" key="6">
    <source>
        <dbReference type="Proteomes" id="UP000054342"/>
    </source>
</evidence>
<keyword evidence="2" id="KW-0436">Ligase</keyword>
<gene>
    <name evidence="5" type="ORF">PV05_10903</name>
</gene>
<dbReference type="Pfam" id="PF00501">
    <property type="entry name" value="AMP-binding"/>
    <property type="match status" value="1"/>
</dbReference>
<dbReference type="RefSeq" id="XP_013309788.1">
    <property type="nucleotide sequence ID" value="XM_013454334.1"/>
</dbReference>
<evidence type="ECO:0008006" key="7">
    <source>
        <dbReference type="Google" id="ProtNLM"/>
    </source>
</evidence>
<dbReference type="GO" id="GO:0016405">
    <property type="term" value="F:CoA-ligase activity"/>
    <property type="evidence" value="ECO:0007669"/>
    <property type="project" value="TreeGrafter"/>
</dbReference>
<evidence type="ECO:0000259" key="4">
    <source>
        <dbReference type="Pfam" id="PF13193"/>
    </source>
</evidence>
<dbReference type="Gene3D" id="3.40.50.12780">
    <property type="entry name" value="N-terminal domain of ligase-like"/>
    <property type="match status" value="1"/>
</dbReference>
<sequence>MIFNSEYHIDIPNEDILTFLFNRTRFRGSDPIWLDAVNPDLHVTLSKARELTHRIGQGLRDLGIGAQHGAEDIVLSFIENQVMVAPTLLGVLCAGGIHATCPMTATTFELTRQIKLSSPKILVCSPQTRKVAEESIAQSGLSSIRLLVMMSETLDISDASGKSIVSDRHLQWRRMTDQTELETTTACLVYSSGTTGVPKGVRITHFNIVSNLCQMAFHFDHFALKAISDGEYLRMPGIMQNAVVLGITVQTMMAMQCGMQVYMFEKFDFNYLIECIHNYKLSAFFMVPAIWNRISNEGTKEDLANFRFCMSGASPLPHALQLKVQKMLPQGVMLRVNWGMTETTTAAAQPAPTEVDTEGSSGRLLPNLQAVIIDNEERKLGVNQAGELCVRGPNIIREYFKNPEATKAAFTPDGWFRTGDIASFSQDGKLFIVGRSKELLKYKSHQISPTEVEAILSQCPGVADVGVIGVPDGNGNDLPRAYIVTSASVSEKDIHEFLNPKVSVYKRLRGGVVFVNEIPRNHNAKIMRNVLKEWVEKDGTGSPRAKL</sequence>
<dbReference type="InterPro" id="IPR020845">
    <property type="entry name" value="AMP-binding_CS"/>
</dbReference>
<organism evidence="5 6">
    <name type="scientific">Exophiala xenobiotica</name>
    <dbReference type="NCBI Taxonomy" id="348802"/>
    <lineage>
        <taxon>Eukaryota</taxon>
        <taxon>Fungi</taxon>
        <taxon>Dikarya</taxon>
        <taxon>Ascomycota</taxon>
        <taxon>Pezizomycotina</taxon>
        <taxon>Eurotiomycetes</taxon>
        <taxon>Chaetothyriomycetidae</taxon>
        <taxon>Chaetothyriales</taxon>
        <taxon>Herpotrichiellaceae</taxon>
        <taxon>Exophiala</taxon>
    </lineage>
</organism>
<evidence type="ECO:0000256" key="1">
    <source>
        <dbReference type="ARBA" id="ARBA00006432"/>
    </source>
</evidence>